<evidence type="ECO:0000256" key="1">
    <source>
        <dbReference type="ARBA" id="ARBA00004370"/>
    </source>
</evidence>
<dbReference type="FunFam" id="1.10.287.950:FF:000001">
    <property type="entry name" value="Methyl-accepting chemotaxis sensory transducer"/>
    <property type="match status" value="1"/>
</dbReference>
<evidence type="ECO:0000313" key="9">
    <source>
        <dbReference type="EMBL" id="AVY95841.1"/>
    </source>
</evidence>
<comment type="similarity">
    <text evidence="3">Belongs to the methyl-accepting chemotaxis (MCP) protein family.</text>
</comment>
<dbReference type="KEGG" id="maer:DAI18_18685"/>
<feature type="transmembrane region" description="Helical" evidence="6">
    <location>
        <begin position="192"/>
        <end position="212"/>
    </location>
</feature>
<dbReference type="SUPFAM" id="SSF58104">
    <property type="entry name" value="Methyl-accepting chemotaxis protein (MCP) signaling domain"/>
    <property type="match status" value="1"/>
</dbReference>
<protein>
    <submittedName>
        <fullName evidence="9">Methyl-accepting chemotaxis protein</fullName>
    </submittedName>
</protein>
<dbReference type="PROSITE" id="PS50885">
    <property type="entry name" value="HAMP"/>
    <property type="match status" value="1"/>
</dbReference>
<evidence type="ECO:0000313" key="10">
    <source>
        <dbReference type="Proteomes" id="UP000244173"/>
    </source>
</evidence>
<evidence type="ECO:0000256" key="5">
    <source>
        <dbReference type="SAM" id="MobiDB-lite"/>
    </source>
</evidence>
<gene>
    <name evidence="9" type="ORF">DAI18_18685</name>
</gene>
<dbReference type="STRING" id="1122240.GCA_000620105_02840"/>
<dbReference type="RefSeq" id="WP_107890213.1">
    <property type="nucleotide sequence ID" value="NZ_CAURZP010000003.1"/>
</dbReference>
<evidence type="ECO:0000256" key="3">
    <source>
        <dbReference type="ARBA" id="ARBA00029447"/>
    </source>
</evidence>
<dbReference type="InterPro" id="IPR003660">
    <property type="entry name" value="HAMP_dom"/>
</dbReference>
<evidence type="ECO:0000256" key="4">
    <source>
        <dbReference type="PROSITE-ProRule" id="PRU00284"/>
    </source>
</evidence>
<evidence type="ECO:0000256" key="6">
    <source>
        <dbReference type="SAM" id="Phobius"/>
    </source>
</evidence>
<keyword evidence="6" id="KW-1133">Transmembrane helix</keyword>
<evidence type="ECO:0000256" key="2">
    <source>
        <dbReference type="ARBA" id="ARBA00023224"/>
    </source>
</evidence>
<reference evidence="9 10" key="1">
    <citation type="submission" date="2018-04" db="EMBL/GenBank/DDBJ databases">
        <title>Denitrifier Microvirgula.</title>
        <authorList>
            <person name="Anderson E."/>
            <person name="Jang J."/>
            <person name="Ishii S."/>
        </authorList>
    </citation>
    <scope>NUCLEOTIDE SEQUENCE [LARGE SCALE GENOMIC DNA]</scope>
    <source>
        <strain evidence="9 10">BE2.4</strain>
    </source>
</reference>
<dbReference type="GO" id="GO:0016020">
    <property type="term" value="C:membrane"/>
    <property type="evidence" value="ECO:0007669"/>
    <property type="project" value="UniProtKB-SubCell"/>
</dbReference>
<keyword evidence="10" id="KW-1185">Reference proteome</keyword>
<dbReference type="PANTHER" id="PTHR32089">
    <property type="entry name" value="METHYL-ACCEPTING CHEMOTAXIS PROTEIN MCPB"/>
    <property type="match status" value="1"/>
</dbReference>
<dbReference type="OrthoDB" id="8595956at2"/>
<organism evidence="9 10">
    <name type="scientific">Microvirgula aerodenitrificans</name>
    <dbReference type="NCBI Taxonomy" id="57480"/>
    <lineage>
        <taxon>Bacteria</taxon>
        <taxon>Pseudomonadati</taxon>
        <taxon>Pseudomonadota</taxon>
        <taxon>Betaproteobacteria</taxon>
        <taxon>Neisseriales</taxon>
        <taxon>Aquaspirillaceae</taxon>
        <taxon>Microvirgula</taxon>
    </lineage>
</organism>
<accession>A0A2S0PEQ5</accession>
<feature type="domain" description="Methyl-accepting transducer" evidence="7">
    <location>
        <begin position="274"/>
        <end position="510"/>
    </location>
</feature>
<name>A0A2S0PEQ5_9NEIS</name>
<dbReference type="SMART" id="SM00283">
    <property type="entry name" value="MA"/>
    <property type="match status" value="1"/>
</dbReference>
<dbReference type="InterPro" id="IPR024478">
    <property type="entry name" value="HlyB_4HB_MCP"/>
</dbReference>
<dbReference type="InterPro" id="IPR004089">
    <property type="entry name" value="MCPsignal_dom"/>
</dbReference>
<dbReference type="Proteomes" id="UP000244173">
    <property type="component" value="Chromosome"/>
</dbReference>
<dbReference type="CDD" id="cd11386">
    <property type="entry name" value="MCP_signal"/>
    <property type="match status" value="1"/>
</dbReference>
<feature type="domain" description="HAMP" evidence="8">
    <location>
        <begin position="214"/>
        <end position="269"/>
    </location>
</feature>
<dbReference type="EMBL" id="CP028519">
    <property type="protein sequence ID" value="AVY95841.1"/>
    <property type="molecule type" value="Genomic_DNA"/>
</dbReference>
<dbReference type="AlphaFoldDB" id="A0A2S0PEQ5"/>
<keyword evidence="2 4" id="KW-0807">Transducer</keyword>
<comment type="subcellular location">
    <subcellularLocation>
        <location evidence="1">Membrane</location>
    </subcellularLocation>
</comment>
<dbReference type="PROSITE" id="PS50111">
    <property type="entry name" value="CHEMOTAXIS_TRANSDUC_2"/>
    <property type="match status" value="1"/>
</dbReference>
<dbReference type="Pfam" id="PF12729">
    <property type="entry name" value="4HB_MCP_1"/>
    <property type="match status" value="1"/>
</dbReference>
<dbReference type="Gene3D" id="1.10.287.950">
    <property type="entry name" value="Methyl-accepting chemotaxis protein"/>
    <property type="match status" value="1"/>
</dbReference>
<dbReference type="CDD" id="cd19411">
    <property type="entry name" value="MCP2201-like_sensor"/>
    <property type="match status" value="1"/>
</dbReference>
<dbReference type="Pfam" id="PF00672">
    <property type="entry name" value="HAMP"/>
    <property type="match status" value="1"/>
</dbReference>
<sequence length="546" mass="57306">MMNMNDAMTVRQKLLTGFGLVLLLQLLMAVFAMNKMSAVQQNLENILDARYSKIVLVNGVIKTSLENTRLIRDILLASESTGRETVIGQMAANRKKNTDTLNTLGASLNLVKGKALFADIVTAHDQLLSHYDRFNALVQAGQMADAARFLREQIVPDNRLLMARLDTMAAFQESLMAGARAEADASYGQARIVMAVLSALGLTLGAAVALLLSVRIGRSLGRAVVTANRIADGDLAATGGHAVHAGRDEVSQLLAALETMRARLSAALHDIRHNAGAVADSAAQLSGMSGQVAASAQRQADSTSSTAATLEQLTVSISHVADSAGEASRQASQAGRLAEQGGSDALASAERMRTVSGSVQDTAGEMDSLTGEVQAIGNIVTVIRDVADQTNLLALNAAIEAARAGEAGRGFAVVADEVRKLAERTTLSAQEITRMIASIQQNAGRVVDSMAQSRQHVAAVTESADKSGEAMVQVRDSASEVLAAISSINHALDEQRGASQGLARSMEQVAQMAGENSATVEELARTSDGLRGLSQGLQGVVARFRL</sequence>
<dbReference type="InterPro" id="IPR047347">
    <property type="entry name" value="YvaQ-like_sensor"/>
</dbReference>
<dbReference type="Pfam" id="PF00015">
    <property type="entry name" value="MCPsignal"/>
    <property type="match status" value="1"/>
</dbReference>
<dbReference type="PANTHER" id="PTHR32089:SF112">
    <property type="entry name" value="LYSOZYME-LIKE PROTEIN-RELATED"/>
    <property type="match status" value="1"/>
</dbReference>
<keyword evidence="6" id="KW-0812">Transmembrane</keyword>
<dbReference type="GO" id="GO:0006935">
    <property type="term" value="P:chemotaxis"/>
    <property type="evidence" value="ECO:0007669"/>
    <property type="project" value="UniProtKB-ARBA"/>
</dbReference>
<keyword evidence="6" id="KW-0472">Membrane</keyword>
<evidence type="ECO:0000259" key="8">
    <source>
        <dbReference type="PROSITE" id="PS50885"/>
    </source>
</evidence>
<evidence type="ECO:0000259" key="7">
    <source>
        <dbReference type="PROSITE" id="PS50111"/>
    </source>
</evidence>
<proteinExistence type="inferred from homology"/>
<dbReference type="GO" id="GO:0007165">
    <property type="term" value="P:signal transduction"/>
    <property type="evidence" value="ECO:0007669"/>
    <property type="project" value="UniProtKB-KW"/>
</dbReference>
<feature type="region of interest" description="Disordered" evidence="5">
    <location>
        <begin position="324"/>
        <end position="347"/>
    </location>
</feature>